<sequence>MARASSRNSSEEAWGALQAPQQQGSGCFGLSSSSLAVVVPSATEELNSGCNSNSGSVKSTCWLTMGRATGLALFQLVHCLTFASSAPSNPQPMRMWFTTQAHHHLLTLWPLTWRTIPLVHCPQSLCPRSLPWGWLLVMGTSHK</sequence>
<accession>A6IAK4</accession>
<reference evidence="2" key="1">
    <citation type="submission" date="2005-09" db="EMBL/GenBank/DDBJ databases">
        <authorList>
            <person name="Mural R.J."/>
            <person name="Li P.W."/>
            <person name="Adams M.D."/>
            <person name="Amanatides P.G."/>
            <person name="Baden-Tillson H."/>
            <person name="Barnstead M."/>
            <person name="Chin S.H."/>
            <person name="Dew I."/>
            <person name="Evans C.A."/>
            <person name="Ferriera S."/>
            <person name="Flanigan M."/>
            <person name="Fosler C."/>
            <person name="Glodek A."/>
            <person name="Gu Z."/>
            <person name="Holt R.A."/>
            <person name="Jennings D."/>
            <person name="Kraft C.L."/>
            <person name="Lu F."/>
            <person name="Nguyen T."/>
            <person name="Nusskern D.R."/>
            <person name="Pfannkoch C.M."/>
            <person name="Sitter C."/>
            <person name="Sutton G.G."/>
            <person name="Venter J.C."/>
            <person name="Wang Z."/>
            <person name="Woodage T."/>
            <person name="Zheng X.H."/>
            <person name="Zhong F."/>
        </authorList>
    </citation>
    <scope>NUCLEOTIDE SEQUENCE [LARGE SCALE GENOMIC DNA]</scope>
    <source>
        <strain>BN</strain>
        <strain evidence="2">Sprague-Dawley</strain>
    </source>
</reference>
<evidence type="ECO:0000313" key="3">
    <source>
        <dbReference type="RGD" id="1304961"/>
    </source>
</evidence>
<dbReference type="AGR" id="RGD:1304961"/>
<dbReference type="AlphaFoldDB" id="A6IAK4"/>
<evidence type="ECO:0000313" key="1">
    <source>
        <dbReference type="EMBL" id="EDL91122.1"/>
    </source>
</evidence>
<gene>
    <name evidence="1 3" type="primary">Wbp1</name>
    <name evidence="1" type="ORF">rCG_56189</name>
</gene>
<name>A6IAK4_RAT</name>
<dbReference type="EMBL" id="CH473957">
    <property type="protein sequence ID" value="EDL91122.1"/>
    <property type="molecule type" value="Genomic_DNA"/>
</dbReference>
<dbReference type="Proteomes" id="UP000234681">
    <property type="component" value="Chromosome 4"/>
</dbReference>
<evidence type="ECO:0000313" key="2">
    <source>
        <dbReference type="Proteomes" id="UP000234681"/>
    </source>
</evidence>
<organism evidence="1 2">
    <name type="scientific">Rattus norvegicus</name>
    <name type="common">Rat</name>
    <dbReference type="NCBI Taxonomy" id="10116"/>
    <lineage>
        <taxon>Eukaryota</taxon>
        <taxon>Metazoa</taxon>
        <taxon>Chordata</taxon>
        <taxon>Craniata</taxon>
        <taxon>Vertebrata</taxon>
        <taxon>Euteleostomi</taxon>
        <taxon>Mammalia</taxon>
        <taxon>Eutheria</taxon>
        <taxon>Euarchontoglires</taxon>
        <taxon>Glires</taxon>
        <taxon>Rodentia</taxon>
        <taxon>Myomorpha</taxon>
        <taxon>Muroidea</taxon>
        <taxon>Muridae</taxon>
        <taxon>Murinae</taxon>
        <taxon>Rattus</taxon>
    </lineage>
</organism>
<dbReference type="RGD" id="1304961">
    <property type="gene designation" value="Wbp1"/>
</dbReference>
<protein>
    <submittedName>
        <fullName evidence="1">WW domain binding protein 1, isoform CRA_a</fullName>
    </submittedName>
</protein>
<proteinExistence type="predicted"/>